<evidence type="ECO:0000313" key="2">
    <source>
        <dbReference type="EMBL" id="MBO3732403.1"/>
    </source>
</evidence>
<dbReference type="Proteomes" id="UP000681341">
    <property type="component" value="Unassembled WGS sequence"/>
</dbReference>
<comment type="caution">
    <text evidence="2">The sequence shown here is derived from an EMBL/GenBank/DDBJ whole genome shotgun (WGS) entry which is preliminary data.</text>
</comment>
<protein>
    <submittedName>
        <fullName evidence="2">Type II toxin-antitoxin system VapB family antitoxin</fullName>
    </submittedName>
</protein>
<dbReference type="InterPro" id="IPR011660">
    <property type="entry name" value="VapB-like"/>
</dbReference>
<gene>
    <name evidence="2" type="ORF">J5V16_06185</name>
</gene>
<proteinExistence type="predicted"/>
<evidence type="ECO:0000256" key="1">
    <source>
        <dbReference type="ARBA" id="ARBA00022649"/>
    </source>
</evidence>
<dbReference type="RefSeq" id="WP_208495220.1">
    <property type="nucleotide sequence ID" value="NZ_JAGFNP010000003.1"/>
</dbReference>
<name>A0ABS3U0V4_9ACTN</name>
<organism evidence="2 3">
    <name type="scientific">Glycomyces niveus</name>
    <dbReference type="NCBI Taxonomy" id="2820287"/>
    <lineage>
        <taxon>Bacteria</taxon>
        <taxon>Bacillati</taxon>
        <taxon>Actinomycetota</taxon>
        <taxon>Actinomycetes</taxon>
        <taxon>Glycomycetales</taxon>
        <taxon>Glycomycetaceae</taxon>
        <taxon>Glycomyces</taxon>
    </lineage>
</organism>
<sequence>MALSIKSAAADQLARELVAATGESLTEAVETAIRERLERQVHGTRSRRIHHRLDSLRAELRQLPIVDDRAADEVLGYDEDGLPT</sequence>
<evidence type="ECO:0000313" key="3">
    <source>
        <dbReference type="Proteomes" id="UP000681341"/>
    </source>
</evidence>
<accession>A0ABS3U0V4</accession>
<keyword evidence="1" id="KW-1277">Toxin-antitoxin system</keyword>
<dbReference type="EMBL" id="JAGFNP010000003">
    <property type="protein sequence ID" value="MBO3732403.1"/>
    <property type="molecule type" value="Genomic_DNA"/>
</dbReference>
<dbReference type="Pfam" id="PF07704">
    <property type="entry name" value="PSK_trans_fac"/>
    <property type="match status" value="1"/>
</dbReference>
<keyword evidence="3" id="KW-1185">Reference proteome</keyword>
<reference evidence="2 3" key="1">
    <citation type="submission" date="2021-03" db="EMBL/GenBank/DDBJ databases">
        <title>Glycomyces sp. nov., a novel actinomycete isolated from soil.</title>
        <authorList>
            <person name="Yang X."/>
            <person name="Xu X."/>
        </authorList>
    </citation>
    <scope>NUCLEOTIDE SEQUENCE [LARGE SCALE GENOMIC DNA]</scope>
    <source>
        <strain evidence="2 3">NEAU-S30</strain>
    </source>
</reference>